<reference evidence="1" key="2">
    <citation type="journal article" date="2024" name="Plant">
        <title>Genomic evolution and insights into agronomic trait innovations of Sesamum species.</title>
        <authorList>
            <person name="Miao H."/>
            <person name="Wang L."/>
            <person name="Qu L."/>
            <person name="Liu H."/>
            <person name="Sun Y."/>
            <person name="Le M."/>
            <person name="Wang Q."/>
            <person name="Wei S."/>
            <person name="Zheng Y."/>
            <person name="Lin W."/>
            <person name="Duan Y."/>
            <person name="Cao H."/>
            <person name="Xiong S."/>
            <person name="Wang X."/>
            <person name="Wei L."/>
            <person name="Li C."/>
            <person name="Ma Q."/>
            <person name="Ju M."/>
            <person name="Zhao R."/>
            <person name="Li G."/>
            <person name="Mu C."/>
            <person name="Tian Q."/>
            <person name="Mei H."/>
            <person name="Zhang T."/>
            <person name="Gao T."/>
            <person name="Zhang H."/>
        </authorList>
    </citation>
    <scope>NUCLEOTIDE SEQUENCE</scope>
    <source>
        <strain evidence="1">G02</strain>
    </source>
</reference>
<protein>
    <submittedName>
        <fullName evidence="1">Uncharacterized protein</fullName>
    </submittedName>
</protein>
<reference evidence="1" key="1">
    <citation type="submission" date="2020-06" db="EMBL/GenBank/DDBJ databases">
        <authorList>
            <person name="Li T."/>
            <person name="Hu X."/>
            <person name="Zhang T."/>
            <person name="Song X."/>
            <person name="Zhang H."/>
            <person name="Dai N."/>
            <person name="Sheng W."/>
            <person name="Hou X."/>
            <person name="Wei L."/>
        </authorList>
    </citation>
    <scope>NUCLEOTIDE SEQUENCE</scope>
    <source>
        <strain evidence="1">G02</strain>
        <tissue evidence="1">Leaf</tissue>
    </source>
</reference>
<sequence>MDITLAIKAQLEELRDSFEDISRKEEILWKQWAKAHWLEAGDRNMNFFHAKANERRIRKDITKIVNEEGKVVSDKRGIQEVVLHYFCSIFASTNPIIETIEEVPESMEHRVTPAMNETLPQKFTSEQILHALKKMHPMKSLG</sequence>
<organism evidence="1">
    <name type="scientific">Sesamum radiatum</name>
    <name type="common">Black benniseed</name>
    <dbReference type="NCBI Taxonomy" id="300843"/>
    <lineage>
        <taxon>Eukaryota</taxon>
        <taxon>Viridiplantae</taxon>
        <taxon>Streptophyta</taxon>
        <taxon>Embryophyta</taxon>
        <taxon>Tracheophyta</taxon>
        <taxon>Spermatophyta</taxon>
        <taxon>Magnoliopsida</taxon>
        <taxon>eudicotyledons</taxon>
        <taxon>Gunneridae</taxon>
        <taxon>Pentapetalae</taxon>
        <taxon>asterids</taxon>
        <taxon>lamiids</taxon>
        <taxon>Lamiales</taxon>
        <taxon>Pedaliaceae</taxon>
        <taxon>Sesamum</taxon>
    </lineage>
</organism>
<dbReference type="EMBL" id="JACGWJ010000016">
    <property type="protein sequence ID" value="KAL0361694.1"/>
    <property type="molecule type" value="Genomic_DNA"/>
</dbReference>
<proteinExistence type="predicted"/>
<gene>
    <name evidence="1" type="ORF">Sradi_3853900</name>
</gene>
<evidence type="ECO:0000313" key="1">
    <source>
        <dbReference type="EMBL" id="KAL0361694.1"/>
    </source>
</evidence>
<comment type="caution">
    <text evidence="1">The sequence shown here is derived from an EMBL/GenBank/DDBJ whole genome shotgun (WGS) entry which is preliminary data.</text>
</comment>
<dbReference type="AlphaFoldDB" id="A0AAW2Q1N1"/>
<name>A0AAW2Q1N1_SESRA</name>
<accession>A0AAW2Q1N1</accession>